<dbReference type="EC" id="2.7.13.3" evidence="3"/>
<evidence type="ECO:0000256" key="9">
    <source>
        <dbReference type="ARBA" id="ARBA00022840"/>
    </source>
</evidence>
<dbReference type="GO" id="GO:0000155">
    <property type="term" value="F:phosphorelay sensor kinase activity"/>
    <property type="evidence" value="ECO:0007669"/>
    <property type="project" value="InterPro"/>
</dbReference>
<organism evidence="15 16">
    <name type="scientific">Achromobacter animicus</name>
    <dbReference type="NCBI Taxonomy" id="1389935"/>
    <lineage>
        <taxon>Bacteria</taxon>
        <taxon>Pseudomonadati</taxon>
        <taxon>Pseudomonadota</taxon>
        <taxon>Betaproteobacteria</taxon>
        <taxon>Burkholderiales</taxon>
        <taxon>Alcaligenaceae</taxon>
        <taxon>Achromobacter</taxon>
    </lineage>
</organism>
<dbReference type="Pfam" id="PF00512">
    <property type="entry name" value="HisKA"/>
    <property type="match status" value="1"/>
</dbReference>
<dbReference type="SUPFAM" id="SSF47384">
    <property type="entry name" value="Homodimeric domain of signal transducing histidine kinase"/>
    <property type="match status" value="1"/>
</dbReference>
<keyword evidence="8 15" id="KW-0418">Kinase</keyword>
<evidence type="ECO:0000256" key="8">
    <source>
        <dbReference type="ARBA" id="ARBA00022777"/>
    </source>
</evidence>
<dbReference type="EMBL" id="CADIJM010000005">
    <property type="protein sequence ID" value="CAB3707774.1"/>
    <property type="molecule type" value="Genomic_DNA"/>
</dbReference>
<dbReference type="InterPro" id="IPR003661">
    <property type="entry name" value="HisK_dim/P_dom"/>
</dbReference>
<dbReference type="PRINTS" id="PR00344">
    <property type="entry name" value="BCTRLSENSOR"/>
</dbReference>
<reference evidence="15 16" key="1">
    <citation type="submission" date="2020-04" db="EMBL/GenBank/DDBJ databases">
        <authorList>
            <person name="De Canck E."/>
        </authorList>
    </citation>
    <scope>NUCLEOTIDE SEQUENCE [LARGE SCALE GENOMIC DNA]</scope>
    <source>
        <strain evidence="15 16">LMG 26690</strain>
    </source>
</reference>
<proteinExistence type="predicted"/>
<evidence type="ECO:0000256" key="4">
    <source>
        <dbReference type="ARBA" id="ARBA00022553"/>
    </source>
</evidence>
<protein>
    <recommendedName>
        <fullName evidence="3">histidine kinase</fullName>
        <ecNumber evidence="3">2.7.13.3</ecNumber>
    </recommendedName>
</protein>
<evidence type="ECO:0000256" key="3">
    <source>
        <dbReference type="ARBA" id="ARBA00012438"/>
    </source>
</evidence>
<dbReference type="InterPro" id="IPR036097">
    <property type="entry name" value="HisK_dim/P_sf"/>
</dbReference>
<keyword evidence="11" id="KW-0902">Two-component regulatory system</keyword>
<sequence>MRRVTNSMRAQILLGIFSALLVSWLVQFGLYWNSLTRTESGARDHELRAVVDSVAFFLAMVPVTQDITRDLPVPPFLLRQSIGKTEIQVWDRVTNRLVLASTDAPRTQMAQVNSIGFSCVLFGGDTWRVYAGLDETARFEIVAATPTRAFYAGLADRFELGSIITLLMFAGIGSVTMFVVCRSTRKLGRAGREIAQASVTDGVTVDERAVPAEVGPLIRAINERQRRVLTLVENERRFIGDAAHELRTPLAVLAVYADTAYRVNDPVKAKMLMQKIAETTRRSARIVEQLLDLARTDRNDIVLEPVNLAAVVGFVLRDMQASFVHRGQQLTVDAVPGQILGQVDALGILVRNLLDNAGRYSGDGSSIRVAVERAADSVTLAVSDNGPGIARPLRERIFDPFYRGPGAPSHGSGLGLALVARIARSHNARVTLEDGAEGRGVCLSVTFPLPDAVAAASPAE</sequence>
<dbReference type="InterPro" id="IPR005467">
    <property type="entry name" value="His_kinase_dom"/>
</dbReference>
<keyword evidence="10 13" id="KW-1133">Transmembrane helix</keyword>
<evidence type="ECO:0000256" key="11">
    <source>
        <dbReference type="ARBA" id="ARBA00023012"/>
    </source>
</evidence>
<dbReference type="Proteomes" id="UP000494214">
    <property type="component" value="Unassembled WGS sequence"/>
</dbReference>
<dbReference type="GO" id="GO:0005886">
    <property type="term" value="C:plasma membrane"/>
    <property type="evidence" value="ECO:0007669"/>
    <property type="project" value="TreeGrafter"/>
</dbReference>
<feature type="domain" description="Histidine kinase" evidence="14">
    <location>
        <begin position="241"/>
        <end position="451"/>
    </location>
</feature>
<dbReference type="Pfam" id="PF02518">
    <property type="entry name" value="HATPase_c"/>
    <property type="match status" value="1"/>
</dbReference>
<dbReference type="SUPFAM" id="SSF55874">
    <property type="entry name" value="ATPase domain of HSP90 chaperone/DNA topoisomerase II/histidine kinase"/>
    <property type="match status" value="1"/>
</dbReference>
<gene>
    <name evidence="15" type="primary">sasA_11</name>
    <name evidence="15" type="ORF">LMG26690_03012</name>
</gene>
<evidence type="ECO:0000256" key="13">
    <source>
        <dbReference type="SAM" id="Phobius"/>
    </source>
</evidence>
<evidence type="ECO:0000256" key="7">
    <source>
        <dbReference type="ARBA" id="ARBA00022741"/>
    </source>
</evidence>
<evidence type="ECO:0000256" key="2">
    <source>
        <dbReference type="ARBA" id="ARBA00004141"/>
    </source>
</evidence>
<keyword evidence="9" id="KW-0067">ATP-binding</keyword>
<dbReference type="GO" id="GO:0005524">
    <property type="term" value="F:ATP binding"/>
    <property type="evidence" value="ECO:0007669"/>
    <property type="project" value="UniProtKB-KW"/>
</dbReference>
<keyword evidence="6 13" id="KW-0812">Transmembrane</keyword>
<dbReference type="InterPro" id="IPR004358">
    <property type="entry name" value="Sig_transdc_His_kin-like_C"/>
</dbReference>
<dbReference type="InterPro" id="IPR036890">
    <property type="entry name" value="HATPase_C_sf"/>
</dbReference>
<dbReference type="InterPro" id="IPR050428">
    <property type="entry name" value="TCS_sensor_his_kinase"/>
</dbReference>
<keyword evidence="12 13" id="KW-0472">Membrane</keyword>
<keyword evidence="7" id="KW-0547">Nucleotide-binding</keyword>
<evidence type="ECO:0000256" key="12">
    <source>
        <dbReference type="ARBA" id="ARBA00023136"/>
    </source>
</evidence>
<accession>A0A6S7A1I2</accession>
<dbReference type="CDD" id="cd00082">
    <property type="entry name" value="HisKA"/>
    <property type="match status" value="1"/>
</dbReference>
<dbReference type="AlphaFoldDB" id="A0A6S7A1I2"/>
<dbReference type="Gene3D" id="3.30.565.10">
    <property type="entry name" value="Histidine kinase-like ATPase, C-terminal domain"/>
    <property type="match status" value="1"/>
</dbReference>
<name>A0A6S7A1I2_9BURK</name>
<keyword evidence="4" id="KW-0597">Phosphoprotein</keyword>
<dbReference type="InterPro" id="IPR003594">
    <property type="entry name" value="HATPase_dom"/>
</dbReference>
<dbReference type="SMART" id="SM00387">
    <property type="entry name" value="HATPase_c"/>
    <property type="match status" value="1"/>
</dbReference>
<dbReference type="RefSeq" id="WP_175123840.1">
    <property type="nucleotide sequence ID" value="NZ_CADIJM010000005.1"/>
</dbReference>
<comment type="catalytic activity">
    <reaction evidence="1">
        <text>ATP + protein L-histidine = ADP + protein N-phospho-L-histidine.</text>
        <dbReference type="EC" id="2.7.13.3"/>
    </reaction>
</comment>
<evidence type="ECO:0000256" key="10">
    <source>
        <dbReference type="ARBA" id="ARBA00022989"/>
    </source>
</evidence>
<keyword evidence="5 15" id="KW-0808">Transferase</keyword>
<evidence type="ECO:0000259" key="14">
    <source>
        <dbReference type="PROSITE" id="PS50109"/>
    </source>
</evidence>
<evidence type="ECO:0000256" key="5">
    <source>
        <dbReference type="ARBA" id="ARBA00022679"/>
    </source>
</evidence>
<dbReference type="Gene3D" id="1.10.287.130">
    <property type="match status" value="1"/>
</dbReference>
<keyword evidence="16" id="KW-1185">Reference proteome</keyword>
<dbReference type="SMART" id="SM00388">
    <property type="entry name" value="HisKA"/>
    <property type="match status" value="1"/>
</dbReference>
<evidence type="ECO:0000313" key="16">
    <source>
        <dbReference type="Proteomes" id="UP000494214"/>
    </source>
</evidence>
<evidence type="ECO:0000256" key="6">
    <source>
        <dbReference type="ARBA" id="ARBA00022692"/>
    </source>
</evidence>
<comment type="subcellular location">
    <subcellularLocation>
        <location evidence="2">Membrane</location>
        <topology evidence="2">Multi-pass membrane protein</topology>
    </subcellularLocation>
</comment>
<feature type="transmembrane region" description="Helical" evidence="13">
    <location>
        <begin position="12"/>
        <end position="32"/>
    </location>
</feature>
<evidence type="ECO:0000313" key="15">
    <source>
        <dbReference type="EMBL" id="CAB3707774.1"/>
    </source>
</evidence>
<dbReference type="PANTHER" id="PTHR45436:SF14">
    <property type="entry name" value="SENSOR PROTEIN QSEC"/>
    <property type="match status" value="1"/>
</dbReference>
<feature type="transmembrane region" description="Helical" evidence="13">
    <location>
        <begin position="160"/>
        <end position="180"/>
    </location>
</feature>
<dbReference type="PROSITE" id="PS50109">
    <property type="entry name" value="HIS_KIN"/>
    <property type="match status" value="1"/>
</dbReference>
<dbReference type="CDD" id="cd00075">
    <property type="entry name" value="HATPase"/>
    <property type="match status" value="1"/>
</dbReference>
<evidence type="ECO:0000256" key="1">
    <source>
        <dbReference type="ARBA" id="ARBA00000085"/>
    </source>
</evidence>
<dbReference type="PANTHER" id="PTHR45436">
    <property type="entry name" value="SENSOR HISTIDINE KINASE YKOH"/>
    <property type="match status" value="1"/>
</dbReference>